<reference evidence="2" key="2">
    <citation type="submission" date="2020-07" db="EMBL/GenBank/DDBJ databases">
        <authorList>
            <person name="Vera ALvarez R."/>
            <person name="Arias-Moreno D.M."/>
            <person name="Jimenez-Jacinto V."/>
            <person name="Jimenez-Bremont J.F."/>
            <person name="Swaminathan K."/>
            <person name="Moose S.P."/>
            <person name="Guerrero-Gonzalez M.L."/>
            <person name="Marino-Ramirez L."/>
            <person name="Landsman D."/>
            <person name="Rodriguez-Kessler M."/>
            <person name="Delgado-Sanchez P."/>
        </authorList>
    </citation>
    <scope>NUCLEOTIDE SEQUENCE</scope>
    <source>
        <tissue evidence="2">Cladode</tissue>
    </source>
</reference>
<name>A0A7C9E705_OPUST</name>
<sequence length="115" mass="12854">MDRYRTNEHDPCSKSLKASTFHSNTPKKDPGKNGSAREFMKTSDLPRYNIEHILAIHCNAHQEVSYYQSISKIRWHPPRIASGDENSIRLAGVGISIQTIARNDGRVFVFGGGGL</sequence>
<organism evidence="2">
    <name type="scientific">Opuntia streptacantha</name>
    <name type="common">Prickly pear cactus</name>
    <name type="synonym">Opuntia cardona</name>
    <dbReference type="NCBI Taxonomy" id="393608"/>
    <lineage>
        <taxon>Eukaryota</taxon>
        <taxon>Viridiplantae</taxon>
        <taxon>Streptophyta</taxon>
        <taxon>Embryophyta</taxon>
        <taxon>Tracheophyta</taxon>
        <taxon>Spermatophyta</taxon>
        <taxon>Magnoliopsida</taxon>
        <taxon>eudicotyledons</taxon>
        <taxon>Gunneridae</taxon>
        <taxon>Pentapetalae</taxon>
        <taxon>Caryophyllales</taxon>
        <taxon>Cactineae</taxon>
        <taxon>Cactaceae</taxon>
        <taxon>Opuntioideae</taxon>
        <taxon>Opuntia</taxon>
    </lineage>
</organism>
<feature type="compositionally biased region" description="Basic and acidic residues" evidence="1">
    <location>
        <begin position="1"/>
        <end position="12"/>
    </location>
</feature>
<evidence type="ECO:0000313" key="2">
    <source>
        <dbReference type="EMBL" id="MBA4654784.1"/>
    </source>
</evidence>
<dbReference type="EMBL" id="GISG01184806">
    <property type="protein sequence ID" value="MBA4654784.1"/>
    <property type="molecule type" value="Transcribed_RNA"/>
</dbReference>
<evidence type="ECO:0000256" key="1">
    <source>
        <dbReference type="SAM" id="MobiDB-lite"/>
    </source>
</evidence>
<accession>A0A7C9E705</accession>
<protein>
    <submittedName>
        <fullName evidence="2">Uncharacterized protein</fullName>
    </submittedName>
</protein>
<dbReference type="AlphaFoldDB" id="A0A7C9E705"/>
<reference evidence="2" key="1">
    <citation type="journal article" date="2013" name="J. Plant Res.">
        <title>Effect of fungi and light on seed germination of three Opuntia species from semiarid lands of central Mexico.</title>
        <authorList>
            <person name="Delgado-Sanchez P."/>
            <person name="Jimenez-Bremont J.F."/>
            <person name="Guerrero-Gonzalez Mde L."/>
            <person name="Flores J."/>
        </authorList>
    </citation>
    <scope>NUCLEOTIDE SEQUENCE</scope>
    <source>
        <tissue evidence="2">Cladode</tissue>
    </source>
</reference>
<feature type="region of interest" description="Disordered" evidence="1">
    <location>
        <begin position="1"/>
        <end position="38"/>
    </location>
</feature>
<proteinExistence type="predicted"/>